<reference evidence="8" key="1">
    <citation type="submission" date="2012-11" db="EMBL/GenBank/DDBJ databases">
        <authorList>
            <person name="Lucero-Rivera Y.E."/>
            <person name="Tovar-Ramirez D."/>
        </authorList>
    </citation>
    <scope>NUCLEOTIDE SEQUENCE [LARGE SCALE GENOMIC DNA]</scope>
    <source>
        <strain evidence="8">Araruama</strain>
    </source>
</reference>
<dbReference type="InterPro" id="IPR001179">
    <property type="entry name" value="PPIase_FKBP_dom"/>
</dbReference>
<dbReference type="EC" id="5.2.1.8" evidence="5"/>
<comment type="caution">
    <text evidence="7">The sequence shown here is derived from an EMBL/GenBank/DDBJ whole genome shotgun (WGS) entry which is preliminary data.</text>
</comment>
<evidence type="ECO:0000313" key="7">
    <source>
        <dbReference type="EMBL" id="ETR73542.1"/>
    </source>
</evidence>
<comment type="catalytic activity">
    <reaction evidence="1 4 5">
        <text>[protein]-peptidylproline (omega=180) = [protein]-peptidylproline (omega=0)</text>
        <dbReference type="Rhea" id="RHEA:16237"/>
        <dbReference type="Rhea" id="RHEA-COMP:10747"/>
        <dbReference type="Rhea" id="RHEA-COMP:10748"/>
        <dbReference type="ChEBI" id="CHEBI:83833"/>
        <dbReference type="ChEBI" id="CHEBI:83834"/>
        <dbReference type="EC" id="5.2.1.8"/>
    </reaction>
</comment>
<organism evidence="7 8">
    <name type="scientific">Candidatus Magnetoglobus multicellularis str. Araruama</name>
    <dbReference type="NCBI Taxonomy" id="890399"/>
    <lineage>
        <taxon>Bacteria</taxon>
        <taxon>Pseudomonadati</taxon>
        <taxon>Thermodesulfobacteriota</taxon>
        <taxon>Desulfobacteria</taxon>
        <taxon>Desulfobacterales</taxon>
        <taxon>Desulfobacteraceae</taxon>
        <taxon>Candidatus Magnetoglobus</taxon>
    </lineage>
</organism>
<name>A0A1V1PF46_9BACT</name>
<proteinExistence type="inferred from homology"/>
<evidence type="ECO:0000256" key="3">
    <source>
        <dbReference type="ARBA" id="ARBA00023235"/>
    </source>
</evidence>
<feature type="domain" description="PPIase FKBP-type" evidence="6">
    <location>
        <begin position="7"/>
        <end position="75"/>
    </location>
</feature>
<protein>
    <recommendedName>
        <fullName evidence="5">Peptidyl-prolyl cis-trans isomerase</fullName>
        <ecNumber evidence="5">5.2.1.8</ecNumber>
    </recommendedName>
</protein>
<dbReference type="Pfam" id="PF00254">
    <property type="entry name" value="FKBP_C"/>
    <property type="match status" value="1"/>
</dbReference>
<evidence type="ECO:0000256" key="1">
    <source>
        <dbReference type="ARBA" id="ARBA00000971"/>
    </source>
</evidence>
<keyword evidence="2 4" id="KW-0697">Rotamase</keyword>
<dbReference type="PANTHER" id="PTHR45779:SF7">
    <property type="entry name" value="PEPTIDYLPROLYL ISOMERASE"/>
    <property type="match status" value="1"/>
</dbReference>
<accession>A0A1V1PF46</accession>
<dbReference type="AlphaFoldDB" id="A0A1V1PF46"/>
<keyword evidence="3 4" id="KW-0413">Isomerase</keyword>
<dbReference type="SUPFAM" id="SSF54534">
    <property type="entry name" value="FKBP-like"/>
    <property type="match status" value="1"/>
</dbReference>
<dbReference type="Proteomes" id="UP000189670">
    <property type="component" value="Unassembled WGS sequence"/>
</dbReference>
<evidence type="ECO:0000313" key="8">
    <source>
        <dbReference type="Proteomes" id="UP000189670"/>
    </source>
</evidence>
<dbReference type="PANTHER" id="PTHR45779">
    <property type="entry name" value="PEPTIDYLPROLYL ISOMERASE"/>
    <property type="match status" value="1"/>
</dbReference>
<evidence type="ECO:0000256" key="5">
    <source>
        <dbReference type="RuleBase" id="RU003915"/>
    </source>
</evidence>
<dbReference type="GO" id="GO:0003755">
    <property type="term" value="F:peptidyl-prolyl cis-trans isomerase activity"/>
    <property type="evidence" value="ECO:0007669"/>
    <property type="project" value="UniProtKB-UniRule"/>
</dbReference>
<evidence type="ECO:0000256" key="2">
    <source>
        <dbReference type="ARBA" id="ARBA00023110"/>
    </source>
</evidence>
<dbReference type="InterPro" id="IPR044609">
    <property type="entry name" value="FKBP2/11"/>
</dbReference>
<dbReference type="InterPro" id="IPR046357">
    <property type="entry name" value="PPIase_dom_sf"/>
</dbReference>
<dbReference type="PROSITE" id="PS50059">
    <property type="entry name" value="FKBP_PPIASE"/>
    <property type="match status" value="1"/>
</dbReference>
<evidence type="ECO:0000256" key="4">
    <source>
        <dbReference type="PROSITE-ProRule" id="PRU00277"/>
    </source>
</evidence>
<gene>
    <name evidence="7" type="ORF">OMM_06873</name>
</gene>
<evidence type="ECO:0000259" key="6">
    <source>
        <dbReference type="PROSITE" id="PS50059"/>
    </source>
</evidence>
<comment type="similarity">
    <text evidence="5">Belongs to the FKBP-type PPIase family.</text>
</comment>
<dbReference type="EMBL" id="ATBP01000053">
    <property type="protein sequence ID" value="ETR73542.1"/>
    <property type="molecule type" value="Genomic_DNA"/>
</dbReference>
<dbReference type="Gene3D" id="3.10.50.40">
    <property type="match status" value="1"/>
</dbReference>
<sequence length="75" mass="8311">MTNVENGSFVSFDYKGTLDNGKVFDTSANRQPLEFKMGAGHVIKGLEENLLGMALNEKKHLLSPLKMGLVRETKN</sequence>